<reference evidence="1" key="2">
    <citation type="journal article" date="2015" name="Fish Shellfish Immunol.">
        <title>Early steps in the European eel (Anguilla anguilla)-Vibrio vulnificus interaction in the gills: Role of the RtxA13 toxin.</title>
        <authorList>
            <person name="Callol A."/>
            <person name="Pajuelo D."/>
            <person name="Ebbesson L."/>
            <person name="Teles M."/>
            <person name="MacKenzie S."/>
            <person name="Amaro C."/>
        </authorList>
    </citation>
    <scope>NUCLEOTIDE SEQUENCE</scope>
</reference>
<accession>A0A0E9PIY7</accession>
<dbReference type="EMBL" id="GBXM01103996">
    <property type="protein sequence ID" value="JAH04581.1"/>
    <property type="molecule type" value="Transcribed_RNA"/>
</dbReference>
<name>A0A0E9PIY7_ANGAN</name>
<organism evidence="1">
    <name type="scientific">Anguilla anguilla</name>
    <name type="common">European freshwater eel</name>
    <name type="synonym">Muraena anguilla</name>
    <dbReference type="NCBI Taxonomy" id="7936"/>
    <lineage>
        <taxon>Eukaryota</taxon>
        <taxon>Metazoa</taxon>
        <taxon>Chordata</taxon>
        <taxon>Craniata</taxon>
        <taxon>Vertebrata</taxon>
        <taxon>Euteleostomi</taxon>
        <taxon>Actinopterygii</taxon>
        <taxon>Neopterygii</taxon>
        <taxon>Teleostei</taxon>
        <taxon>Anguilliformes</taxon>
        <taxon>Anguillidae</taxon>
        <taxon>Anguilla</taxon>
    </lineage>
</organism>
<proteinExistence type="predicted"/>
<reference evidence="1" key="1">
    <citation type="submission" date="2014-11" db="EMBL/GenBank/DDBJ databases">
        <authorList>
            <person name="Amaro Gonzalez C."/>
        </authorList>
    </citation>
    <scope>NUCLEOTIDE SEQUENCE</scope>
</reference>
<dbReference type="AlphaFoldDB" id="A0A0E9PIY7"/>
<sequence>MSQTITRLLSEQQRHIGGLFILFMLKQIINGEKPTMSLYQ</sequence>
<protein>
    <submittedName>
        <fullName evidence="1">Uncharacterized protein</fullName>
    </submittedName>
</protein>
<evidence type="ECO:0000313" key="1">
    <source>
        <dbReference type="EMBL" id="JAH04581.1"/>
    </source>
</evidence>